<feature type="domain" description="tRNA uridine 5-carboxymethylaminomethyl modification enzyme C-terminal subdomain" evidence="12">
    <location>
        <begin position="548"/>
        <end position="619"/>
    </location>
</feature>
<dbReference type="PANTHER" id="PTHR11806">
    <property type="entry name" value="GLUCOSE INHIBITED DIVISION PROTEIN A"/>
    <property type="match status" value="1"/>
</dbReference>
<evidence type="ECO:0000256" key="4">
    <source>
        <dbReference type="ARBA" id="ARBA00020461"/>
    </source>
</evidence>
<dbReference type="InterPro" id="IPR049312">
    <property type="entry name" value="GIDA_C_N"/>
</dbReference>
<evidence type="ECO:0000313" key="13">
    <source>
        <dbReference type="EMBL" id="WNH08635.1"/>
    </source>
</evidence>
<sequence length="623" mass="69832">MFNEVYDVIVVGAGHAGSEAAAAAANMGSKTLLVTMSLQNIAQMSCNPAMGGIAKGQIVREIDALGGYSGIVSDTSAIQFKMLNKSKGPAMWSPRVQSDRMRFAEDWRLLLEGTPNLDFYQEMVSGLLVENHKVVGVKTSLGIKIRSKSVVLTNGTFLNGLIHIGDKNFGGGRAGEKAATGITEQLVDLGFESGRMKTGTPPRVDGRSLDYSKMVEQPGDENPEKFSYLDITKPLENQRSCHMTYTSLEVHDLLREGFDRSPMFNGRIKSLGPRYCPSIEDKINRFADKDRHQLFIEPEGWKTCEVYVNGFSTSLPEDVQFKALRSVVGFENVKFFRPGYAIEYDYFPPTQLKHTLETKLIEGLYFAGQINGTTGYEEAASQGLMAGINASLKTQEKEAFTLRRDEAYIGVLIDDLITKGTEEPYRMFTSRAEYRTLLRQDNADLRLTPKGFSIGLASEKRLRRMEQKHNEAEKFVKFFSDTSVKPEEANPVLESKGSALVKQSDKMFKIFSRPNITIDDIRKFEAVEQYIQDNNLDNEVIEQAEIQVKYSGYIAKEKNNADKLSRLEYVKIPENFDYSQIKSMSFEAREKLKKIQPTTVSQASRISGVSPNDISVLLVYMGR</sequence>
<comment type="cofactor">
    <cofactor evidence="1 11">
        <name>FAD</name>
        <dbReference type="ChEBI" id="CHEBI:57692"/>
    </cofactor>
</comment>
<name>A0ABY9XRS2_9FLAO</name>
<evidence type="ECO:0000256" key="11">
    <source>
        <dbReference type="HAMAP-Rule" id="MF_00129"/>
    </source>
</evidence>
<comment type="caution">
    <text evidence="11">Lacks conserved residue(s) required for the propagation of feature annotation.</text>
</comment>
<dbReference type="InterPro" id="IPR002218">
    <property type="entry name" value="MnmG-rel"/>
</dbReference>
<dbReference type="Pfam" id="PF01134">
    <property type="entry name" value="GIDA"/>
    <property type="match status" value="1"/>
</dbReference>
<comment type="function">
    <text evidence="2 11">NAD-binding protein involved in the addition of a carboxymethylaminomethyl (cmnm) group at the wobble position (U34) of certain tRNAs, forming tRNA-cmnm(5)s(2)U34.</text>
</comment>
<dbReference type="InterPro" id="IPR047001">
    <property type="entry name" value="MnmG_C_subdom"/>
</dbReference>
<gene>
    <name evidence="11 13" type="primary">mnmG</name>
    <name evidence="11" type="synonym">gidA</name>
    <name evidence="13" type="ORF">RHP51_16290</name>
</gene>
<dbReference type="SUPFAM" id="SSF51905">
    <property type="entry name" value="FAD/NAD(P)-binding domain"/>
    <property type="match status" value="1"/>
</dbReference>
<feature type="binding site" evidence="11">
    <location>
        <begin position="12"/>
        <end position="17"/>
    </location>
    <ligand>
        <name>FAD</name>
        <dbReference type="ChEBI" id="CHEBI:57692"/>
    </ligand>
</feature>
<dbReference type="Gene3D" id="1.10.150.570">
    <property type="entry name" value="GidA associated domain, C-terminal subdomain"/>
    <property type="match status" value="1"/>
</dbReference>
<evidence type="ECO:0000313" key="14">
    <source>
        <dbReference type="Proteomes" id="UP001302806"/>
    </source>
</evidence>
<evidence type="ECO:0000256" key="8">
    <source>
        <dbReference type="ARBA" id="ARBA00023027"/>
    </source>
</evidence>
<keyword evidence="6 11" id="KW-0819">tRNA processing</keyword>
<dbReference type="PROSITE" id="PS01280">
    <property type="entry name" value="GIDA_1"/>
    <property type="match status" value="1"/>
</dbReference>
<dbReference type="PANTHER" id="PTHR11806:SF0">
    <property type="entry name" value="PROTEIN MTO1 HOMOLOG, MITOCHONDRIAL"/>
    <property type="match status" value="1"/>
</dbReference>
<comment type="subunit">
    <text evidence="9 11">Homodimer. Heterotetramer of two MnmE and two MnmG subunits.</text>
</comment>
<proteinExistence type="inferred from homology"/>
<keyword evidence="7 11" id="KW-0274">FAD</keyword>
<evidence type="ECO:0000256" key="3">
    <source>
        <dbReference type="ARBA" id="ARBA00007653"/>
    </source>
</evidence>
<comment type="subcellular location">
    <subcellularLocation>
        <location evidence="11">Cytoplasm</location>
    </subcellularLocation>
</comment>
<dbReference type="Pfam" id="PF13932">
    <property type="entry name" value="SAM_GIDA_C"/>
    <property type="match status" value="1"/>
</dbReference>
<dbReference type="InterPro" id="IPR044920">
    <property type="entry name" value="MnmG_C_subdom_sf"/>
</dbReference>
<evidence type="ECO:0000256" key="6">
    <source>
        <dbReference type="ARBA" id="ARBA00022694"/>
    </source>
</evidence>
<dbReference type="Pfam" id="PF21680">
    <property type="entry name" value="GIDA_C_1st"/>
    <property type="match status" value="1"/>
</dbReference>
<keyword evidence="8 11" id="KW-0520">NAD</keyword>
<accession>A0ABY9XRS2</accession>
<evidence type="ECO:0000256" key="7">
    <source>
        <dbReference type="ARBA" id="ARBA00022827"/>
    </source>
</evidence>
<dbReference type="Proteomes" id="UP001302806">
    <property type="component" value="Chromosome"/>
</dbReference>
<evidence type="ECO:0000256" key="5">
    <source>
        <dbReference type="ARBA" id="ARBA00022630"/>
    </source>
</evidence>
<dbReference type="InterPro" id="IPR036188">
    <property type="entry name" value="FAD/NAD-bd_sf"/>
</dbReference>
<organism evidence="13 14">
    <name type="scientific">Thalassobellus suaedae</name>
    <dbReference type="NCBI Taxonomy" id="3074124"/>
    <lineage>
        <taxon>Bacteria</taxon>
        <taxon>Pseudomonadati</taxon>
        <taxon>Bacteroidota</taxon>
        <taxon>Flavobacteriia</taxon>
        <taxon>Flavobacteriales</taxon>
        <taxon>Flavobacteriaceae</taxon>
        <taxon>Thalassobellus</taxon>
    </lineage>
</organism>
<protein>
    <recommendedName>
        <fullName evidence="4 11">tRNA uridine 5-carboxymethylaminomethyl modification enzyme MnmG</fullName>
    </recommendedName>
    <alternativeName>
        <fullName evidence="10 11">Glucose-inhibited division protein A</fullName>
    </alternativeName>
</protein>
<dbReference type="InterPro" id="IPR026904">
    <property type="entry name" value="MnmG_C"/>
</dbReference>
<keyword evidence="5 11" id="KW-0285">Flavoprotein</keyword>
<dbReference type="InterPro" id="IPR004416">
    <property type="entry name" value="MnmG"/>
</dbReference>
<dbReference type="InterPro" id="IPR040131">
    <property type="entry name" value="MnmG_N"/>
</dbReference>
<evidence type="ECO:0000256" key="1">
    <source>
        <dbReference type="ARBA" id="ARBA00001974"/>
    </source>
</evidence>
<dbReference type="PROSITE" id="PS01281">
    <property type="entry name" value="GIDA_2"/>
    <property type="match status" value="1"/>
</dbReference>
<comment type="similarity">
    <text evidence="3 11">Belongs to the MnmG family.</text>
</comment>
<dbReference type="RefSeq" id="WP_415865262.1">
    <property type="nucleotide sequence ID" value="NZ_CP134537.1"/>
</dbReference>
<feature type="binding site" evidence="11">
    <location>
        <begin position="272"/>
        <end position="286"/>
    </location>
    <ligand>
        <name>NAD(+)</name>
        <dbReference type="ChEBI" id="CHEBI:57540"/>
    </ligand>
</feature>
<dbReference type="HAMAP" id="MF_00129">
    <property type="entry name" value="MnmG_GidA"/>
    <property type="match status" value="1"/>
</dbReference>
<reference evidence="13 14" key="1">
    <citation type="submission" date="2023-09" db="EMBL/GenBank/DDBJ databases">
        <title>Thalassobella suaedae gen. nov., sp. nov., a marine bacterium of the family Flavobacteriaceae isolated from a halophyte Suaeda japonica.</title>
        <authorList>
            <person name="Lee S.Y."/>
            <person name="Hwang C.Y."/>
        </authorList>
    </citation>
    <scope>NUCLEOTIDE SEQUENCE [LARGE SCALE GENOMIC DNA]</scope>
    <source>
        <strain evidence="13 14">HL-DH14</strain>
    </source>
</reference>
<evidence type="ECO:0000256" key="9">
    <source>
        <dbReference type="ARBA" id="ARBA00025948"/>
    </source>
</evidence>
<keyword evidence="11" id="KW-0963">Cytoplasm</keyword>
<evidence type="ECO:0000256" key="2">
    <source>
        <dbReference type="ARBA" id="ARBA00003717"/>
    </source>
</evidence>
<evidence type="ECO:0000259" key="12">
    <source>
        <dbReference type="SMART" id="SM01228"/>
    </source>
</evidence>
<dbReference type="Gene3D" id="3.50.50.60">
    <property type="entry name" value="FAD/NAD(P)-binding domain"/>
    <property type="match status" value="2"/>
</dbReference>
<evidence type="ECO:0000256" key="10">
    <source>
        <dbReference type="ARBA" id="ARBA00031800"/>
    </source>
</evidence>
<dbReference type="NCBIfam" id="TIGR00136">
    <property type="entry name" value="mnmG_gidA"/>
    <property type="match status" value="1"/>
</dbReference>
<dbReference type="SMART" id="SM01228">
    <property type="entry name" value="GIDA_assoc_3"/>
    <property type="match status" value="1"/>
</dbReference>
<dbReference type="Gene3D" id="1.10.10.1800">
    <property type="entry name" value="tRNA uridine 5-carboxymethylaminomethyl modification enzyme MnmG/GidA"/>
    <property type="match status" value="1"/>
</dbReference>
<dbReference type="EMBL" id="CP134537">
    <property type="protein sequence ID" value="WNH08635.1"/>
    <property type="molecule type" value="Genomic_DNA"/>
</dbReference>
<dbReference type="InterPro" id="IPR020595">
    <property type="entry name" value="MnmG-rel_CS"/>
</dbReference>